<comment type="caution">
    <text evidence="1">The sequence shown here is derived from an EMBL/GenBank/DDBJ whole genome shotgun (WGS) entry which is preliminary data.</text>
</comment>
<dbReference type="Proteomes" id="UP000585721">
    <property type="component" value="Unassembled WGS sequence"/>
</dbReference>
<proteinExistence type="predicted"/>
<keyword evidence="2" id="KW-1185">Reference proteome</keyword>
<accession>A0A841GHM1</accession>
<dbReference type="Pfam" id="PF19940">
    <property type="entry name" value="DUF6402"/>
    <property type="match status" value="1"/>
</dbReference>
<name>A0A841GHM1_9GAMM</name>
<organism evidence="1 2">
    <name type="scientific">Tolumonas osonensis</name>
    <dbReference type="NCBI Taxonomy" id="675874"/>
    <lineage>
        <taxon>Bacteria</taxon>
        <taxon>Pseudomonadati</taxon>
        <taxon>Pseudomonadota</taxon>
        <taxon>Gammaproteobacteria</taxon>
        <taxon>Aeromonadales</taxon>
        <taxon>Aeromonadaceae</taxon>
        <taxon>Tolumonas</taxon>
    </lineage>
</organism>
<sequence>MTLATATTTPRSDTNPIRVIVDPLHLDEIPDIMDAMNWHTAAKLMRHWFNQEEAYVMTADIRSGKVSSLSLPPNRYNDDIVKIDWLLSHPMWHAAAINIHNSWVSPKGIDRLKILLKKEGWIRGKTTPTVLGSIIHSARECDTYSQVNKVDVGNKLNRVDGLYGAIGNGTLKIAVVGTAFNRHGRDFFRVEKTGLYLRDSYDFEGDNEPLGIWSKKRNKCLGKLDTVAYLSSPLYFALQGYVPVFNRDFRCWQEVHKNDKKKGGDFIVYSDVQWRNESGWEIPL</sequence>
<gene>
    <name evidence="1" type="ORF">HNR75_002086</name>
</gene>
<dbReference type="RefSeq" id="WP_188026878.1">
    <property type="nucleotide sequence ID" value="NZ_JACHGR010000006.1"/>
</dbReference>
<protein>
    <submittedName>
        <fullName evidence="1">Uncharacterized protein</fullName>
    </submittedName>
</protein>
<evidence type="ECO:0000313" key="1">
    <source>
        <dbReference type="EMBL" id="MBB6056156.1"/>
    </source>
</evidence>
<dbReference type="AlphaFoldDB" id="A0A841GHM1"/>
<dbReference type="EMBL" id="JACHGR010000006">
    <property type="protein sequence ID" value="MBB6056156.1"/>
    <property type="molecule type" value="Genomic_DNA"/>
</dbReference>
<evidence type="ECO:0000313" key="2">
    <source>
        <dbReference type="Proteomes" id="UP000585721"/>
    </source>
</evidence>
<reference evidence="1 2" key="1">
    <citation type="submission" date="2020-08" db="EMBL/GenBank/DDBJ databases">
        <title>Genomic Encyclopedia of Type Strains, Phase IV (KMG-IV): sequencing the most valuable type-strain genomes for metagenomic binning, comparative biology and taxonomic classification.</title>
        <authorList>
            <person name="Goeker M."/>
        </authorList>
    </citation>
    <scope>NUCLEOTIDE SEQUENCE [LARGE SCALE GENOMIC DNA]</scope>
    <source>
        <strain evidence="1 2">DSM 22975</strain>
    </source>
</reference>
<dbReference type="InterPro" id="IPR045646">
    <property type="entry name" value="DUF6402"/>
</dbReference>